<sequence length="292" mass="32125">MMYCLLCYAETQFHCNRCDGPYCSRICQTNDWPQHRFKCSRQQILVGNHQPKNQNEDVVLILSELSNPSTYSETSVTLDSLELSKSSDTSGTLKASDTSGTLKASDTSGTSKPSDPLRSSTHMLVDSDAKHEKPTSFCINSTATLALESLLPIPPLDLHVKSVAFNASINMKCNGKWLNSSESTSVIQAIECPLVNSELVRYCKSSVKRHSATLVPKIELLCCGYPGTKKSHPKPIAGREANLITAFNDLFGVRETLPKKPFNANTTTDPIFDEIVPVHTMCKTCFTEIQIG</sequence>
<keyword evidence="2 4" id="KW-0863">Zinc-finger</keyword>
<feature type="domain" description="MYND-type" evidence="6">
    <location>
        <begin position="4"/>
        <end position="39"/>
    </location>
</feature>
<evidence type="ECO:0000259" key="6">
    <source>
        <dbReference type="PROSITE" id="PS50865"/>
    </source>
</evidence>
<protein>
    <recommendedName>
        <fullName evidence="6">MYND-type domain-containing protein</fullName>
    </recommendedName>
</protein>
<dbReference type="Gene3D" id="6.10.140.2220">
    <property type="match status" value="1"/>
</dbReference>
<dbReference type="AlphaFoldDB" id="A0A9Q0S004"/>
<organism evidence="7 8">
    <name type="scientific">Pseudolycoriella hygida</name>
    <dbReference type="NCBI Taxonomy" id="35572"/>
    <lineage>
        <taxon>Eukaryota</taxon>
        <taxon>Metazoa</taxon>
        <taxon>Ecdysozoa</taxon>
        <taxon>Arthropoda</taxon>
        <taxon>Hexapoda</taxon>
        <taxon>Insecta</taxon>
        <taxon>Pterygota</taxon>
        <taxon>Neoptera</taxon>
        <taxon>Endopterygota</taxon>
        <taxon>Diptera</taxon>
        <taxon>Nematocera</taxon>
        <taxon>Sciaroidea</taxon>
        <taxon>Sciaridae</taxon>
        <taxon>Pseudolycoriella</taxon>
    </lineage>
</organism>
<evidence type="ECO:0000256" key="5">
    <source>
        <dbReference type="SAM" id="MobiDB-lite"/>
    </source>
</evidence>
<evidence type="ECO:0000256" key="3">
    <source>
        <dbReference type="ARBA" id="ARBA00022833"/>
    </source>
</evidence>
<keyword evidence="8" id="KW-1185">Reference proteome</keyword>
<evidence type="ECO:0000313" key="8">
    <source>
        <dbReference type="Proteomes" id="UP001151699"/>
    </source>
</evidence>
<dbReference type="InterPro" id="IPR002893">
    <property type="entry name" value="Znf_MYND"/>
</dbReference>
<proteinExistence type="predicted"/>
<feature type="region of interest" description="Disordered" evidence="5">
    <location>
        <begin position="86"/>
        <end position="121"/>
    </location>
</feature>
<reference evidence="7" key="1">
    <citation type="submission" date="2022-07" db="EMBL/GenBank/DDBJ databases">
        <authorList>
            <person name="Trinca V."/>
            <person name="Uliana J.V.C."/>
            <person name="Torres T.T."/>
            <person name="Ward R.J."/>
            <person name="Monesi N."/>
        </authorList>
    </citation>
    <scope>NUCLEOTIDE SEQUENCE</scope>
    <source>
        <strain evidence="7">HSMRA1968</strain>
        <tissue evidence="7">Whole embryos</tissue>
    </source>
</reference>
<keyword evidence="3" id="KW-0862">Zinc</keyword>
<evidence type="ECO:0000256" key="2">
    <source>
        <dbReference type="ARBA" id="ARBA00022771"/>
    </source>
</evidence>
<evidence type="ECO:0000256" key="1">
    <source>
        <dbReference type="ARBA" id="ARBA00022723"/>
    </source>
</evidence>
<name>A0A9Q0S004_9DIPT</name>
<dbReference type="OrthoDB" id="6744404at2759"/>
<dbReference type="PROSITE" id="PS50865">
    <property type="entry name" value="ZF_MYND_2"/>
    <property type="match status" value="1"/>
</dbReference>
<evidence type="ECO:0000313" key="7">
    <source>
        <dbReference type="EMBL" id="KAJ6639212.1"/>
    </source>
</evidence>
<dbReference type="Pfam" id="PF01753">
    <property type="entry name" value="zf-MYND"/>
    <property type="match status" value="1"/>
</dbReference>
<dbReference type="Proteomes" id="UP001151699">
    <property type="component" value="Chromosome X"/>
</dbReference>
<keyword evidence="1" id="KW-0479">Metal-binding</keyword>
<dbReference type="GO" id="GO:0008270">
    <property type="term" value="F:zinc ion binding"/>
    <property type="evidence" value="ECO:0007669"/>
    <property type="project" value="UniProtKB-KW"/>
</dbReference>
<dbReference type="EMBL" id="WJQU01000003">
    <property type="protein sequence ID" value="KAJ6639212.1"/>
    <property type="molecule type" value="Genomic_DNA"/>
</dbReference>
<accession>A0A9Q0S004</accession>
<comment type="caution">
    <text evidence="7">The sequence shown here is derived from an EMBL/GenBank/DDBJ whole genome shotgun (WGS) entry which is preliminary data.</text>
</comment>
<dbReference type="SUPFAM" id="SSF144232">
    <property type="entry name" value="HIT/MYND zinc finger-like"/>
    <property type="match status" value="1"/>
</dbReference>
<evidence type="ECO:0000256" key="4">
    <source>
        <dbReference type="PROSITE-ProRule" id="PRU00134"/>
    </source>
</evidence>
<gene>
    <name evidence="7" type="ORF">Bhyg_11954</name>
</gene>